<protein>
    <recommendedName>
        <fullName evidence="1">RNA ligase domain-containing protein</fullName>
    </recommendedName>
</protein>
<name>A0A1F8F4R9_9BACT</name>
<comment type="caution">
    <text evidence="2">The sequence shown here is derived from an EMBL/GenBank/DDBJ whole genome shotgun (WGS) entry which is preliminary data.</text>
</comment>
<sequence>MGSFAKYPEIELLHKVPAILDELEVVVLEKIHGRNARLGWVGGLFRIGSRTEEFDLELSTPSTGREFFGWVMATNLKQRIKELAESISSDVIFYGEWFGPGVQKGVVYADEKQLRIFDVRINDDLVDWDKVVELVERVGLKTVPLLYRGKPTMDILDEKRIIPSAVAYENTIGSEQNVGEGVVVKPTRMHRNSYGNWIMAKYKSPKFSEQKSLSEGRVQPVIPESATTFIEEFFTLQRLDHVIDSLRSIGIDVTVPATTGQIIRGMYEDVLKESETEYAQLDDDARRTVDKRHSGKTKTLLSIWLANQAVSV</sequence>
<dbReference type="Gene3D" id="3.30.470.30">
    <property type="entry name" value="DNA ligase/mRNA capping enzyme"/>
    <property type="match status" value="1"/>
</dbReference>
<dbReference type="Gene3D" id="3.30.1490.70">
    <property type="match status" value="1"/>
</dbReference>
<dbReference type="Pfam" id="PF09414">
    <property type="entry name" value="RNA_ligase"/>
    <property type="match status" value="1"/>
</dbReference>
<evidence type="ECO:0000313" key="2">
    <source>
        <dbReference type="EMBL" id="OGN08122.1"/>
    </source>
</evidence>
<dbReference type="AlphaFoldDB" id="A0A1F8F4R9"/>
<accession>A0A1F8F4R9</accession>
<organism evidence="2 3">
    <name type="scientific">Candidatus Yanofskybacteria bacterium RIFCSPHIGHO2_02_FULL_41_11</name>
    <dbReference type="NCBI Taxonomy" id="1802675"/>
    <lineage>
        <taxon>Bacteria</taxon>
        <taxon>Candidatus Yanofskyibacteriota</taxon>
    </lineage>
</organism>
<dbReference type="EMBL" id="MGJP01000068">
    <property type="protein sequence ID" value="OGN08122.1"/>
    <property type="molecule type" value="Genomic_DNA"/>
</dbReference>
<dbReference type="InterPro" id="IPR021122">
    <property type="entry name" value="RNA_ligase_dom_REL/Rnl2"/>
</dbReference>
<evidence type="ECO:0000259" key="1">
    <source>
        <dbReference type="Pfam" id="PF09414"/>
    </source>
</evidence>
<gene>
    <name evidence="2" type="ORF">A3J46_06260</name>
</gene>
<proteinExistence type="predicted"/>
<reference evidence="2 3" key="1">
    <citation type="journal article" date="2016" name="Nat. Commun.">
        <title>Thousands of microbial genomes shed light on interconnected biogeochemical processes in an aquifer system.</title>
        <authorList>
            <person name="Anantharaman K."/>
            <person name="Brown C.T."/>
            <person name="Hug L.A."/>
            <person name="Sharon I."/>
            <person name="Castelle C.J."/>
            <person name="Probst A.J."/>
            <person name="Thomas B.C."/>
            <person name="Singh A."/>
            <person name="Wilkins M.J."/>
            <person name="Karaoz U."/>
            <person name="Brodie E.L."/>
            <person name="Williams K.H."/>
            <person name="Hubbard S.S."/>
            <person name="Banfield J.F."/>
        </authorList>
    </citation>
    <scope>NUCLEOTIDE SEQUENCE [LARGE SCALE GENOMIC DNA]</scope>
</reference>
<feature type="domain" description="RNA ligase" evidence="1">
    <location>
        <begin position="24"/>
        <end position="195"/>
    </location>
</feature>
<dbReference type="SUPFAM" id="SSF56091">
    <property type="entry name" value="DNA ligase/mRNA capping enzyme, catalytic domain"/>
    <property type="match status" value="1"/>
</dbReference>
<dbReference type="Proteomes" id="UP000177167">
    <property type="component" value="Unassembled WGS sequence"/>
</dbReference>
<evidence type="ECO:0000313" key="3">
    <source>
        <dbReference type="Proteomes" id="UP000177167"/>
    </source>
</evidence>